<feature type="region of interest" description="Disordered" evidence="11">
    <location>
        <begin position="448"/>
        <end position="472"/>
    </location>
</feature>
<dbReference type="GO" id="GO:0006357">
    <property type="term" value="P:regulation of transcription by RNA polymerase II"/>
    <property type="evidence" value="ECO:0007669"/>
    <property type="project" value="InterPro"/>
</dbReference>
<sequence>MENSTDVVLEEITWRSPQHVQLMGGFLHSNNILFYFAESPFFDSTSNNATLTLQAMHNENFRQFIETREAFEGRLKTMQGLEFVVAQDPIQEAAAAVAAGNAPQEPSNIWVIRKQNRRRQPGMQEEIQILATYFVVGDSVYMAPSLMSVVGRRMLSTVTSLTKVLPVASKQLLFTPSHGHTYTPPIQKHTEAGQTTATQSAQAGKEATPVPGTQNTTPGAVSPPSKLGAAASQDMRTLADALNLLSRYGDEYMDEMPLVGEPGSFIISMNAANTLTVPGTENPSGSVGATKSTVRSPSRTPVPKLGGPDTPGASPALGGVTDSNQPSIGKALQIRLLPCWTLNFPVLQPKYQNHATVKMSAASNQPRPVVCVFCGSAAGKSPAHIEAARSLAQLFHREGVKLVYGGGTAGLMGEVARTLVSLSGPESVHGIIPSALVKIENGHQTPLATTDKRAGKLPERTESTNVNTAESGGMSSFVNPEYGMTTIVPDMHTRKRMMAGEVISGGPGSGFLVLPGGFGTIEEAMEMTTWNQLGIHDKGIVLLNIDNYWDGVLAWVDKSVEQGFVSTVNKEILVECKDVEHALDALRNYKLSQGRFGLTWEVEFGKDK</sequence>
<evidence type="ECO:0000256" key="2">
    <source>
        <dbReference type="ARBA" id="ARBA00007526"/>
    </source>
</evidence>
<dbReference type="VEuPathDB" id="FungiDB:TERG_06628"/>
<dbReference type="FunFam" id="3.40.50.450:FF:000018">
    <property type="entry name" value="Lysine decarboxylase-like protein"/>
    <property type="match status" value="1"/>
</dbReference>
<protein>
    <recommendedName>
        <fullName evidence="4">Mediator of RNA polymerase II transcription subunit 6</fullName>
    </recommendedName>
    <alternativeName>
        <fullName evidence="10">Mediator complex subunit 6</fullName>
    </alternativeName>
</protein>
<evidence type="ECO:0000256" key="4">
    <source>
        <dbReference type="ARBA" id="ARBA00020634"/>
    </source>
</evidence>
<feature type="compositionally biased region" description="Polar residues" evidence="11">
    <location>
        <begin position="277"/>
        <end position="299"/>
    </location>
</feature>
<reference evidence="12 13" key="1">
    <citation type="submission" date="2016-05" db="EMBL/GenBank/DDBJ databases">
        <title>Genome sequencing of Trichophyton rubrum CMCC(F)T1i isolated from hair.</title>
        <authorList>
            <person name="Zhan P."/>
            <person name="Tao Y."/>
            <person name="Liu W."/>
        </authorList>
    </citation>
    <scope>NUCLEOTIDE SEQUENCE [LARGE SCALE GENOMIC DNA]</scope>
    <source>
        <strain evidence="13">CMCC(F)T1i</strain>
    </source>
</reference>
<feature type="compositionally biased region" description="Low complexity" evidence="11">
    <location>
        <begin position="194"/>
        <end position="203"/>
    </location>
</feature>
<dbReference type="InterPro" id="IPR005269">
    <property type="entry name" value="LOG"/>
</dbReference>
<dbReference type="SUPFAM" id="SSF102405">
    <property type="entry name" value="MCP/YpsA-like"/>
    <property type="match status" value="1"/>
</dbReference>
<evidence type="ECO:0000256" key="5">
    <source>
        <dbReference type="ARBA" id="ARBA00023015"/>
    </source>
</evidence>
<evidence type="ECO:0000256" key="9">
    <source>
        <dbReference type="ARBA" id="ARBA00025687"/>
    </source>
</evidence>
<dbReference type="Proteomes" id="UP000243015">
    <property type="component" value="Unassembled WGS sequence"/>
</dbReference>
<dbReference type="Pfam" id="PF03641">
    <property type="entry name" value="Lysine_decarbox"/>
    <property type="match status" value="1"/>
</dbReference>
<dbReference type="GO" id="GO:0016592">
    <property type="term" value="C:mediator complex"/>
    <property type="evidence" value="ECO:0007669"/>
    <property type="project" value="InterPro"/>
</dbReference>
<proteinExistence type="inferred from homology"/>
<feature type="compositionally biased region" description="Polar residues" evidence="11">
    <location>
        <begin position="463"/>
        <end position="472"/>
    </location>
</feature>
<dbReference type="Gene3D" id="3.40.50.450">
    <property type="match status" value="1"/>
</dbReference>
<dbReference type="InterPro" id="IPR038566">
    <property type="entry name" value="Mediator_Med6_sf"/>
</dbReference>
<dbReference type="GO" id="GO:0005829">
    <property type="term" value="C:cytosol"/>
    <property type="evidence" value="ECO:0007669"/>
    <property type="project" value="TreeGrafter"/>
</dbReference>
<dbReference type="GO" id="GO:0003712">
    <property type="term" value="F:transcription coregulator activity"/>
    <property type="evidence" value="ECO:0007669"/>
    <property type="project" value="InterPro"/>
</dbReference>
<dbReference type="GO" id="GO:0009691">
    <property type="term" value="P:cytokinin biosynthetic process"/>
    <property type="evidence" value="ECO:0007669"/>
    <property type="project" value="InterPro"/>
</dbReference>
<comment type="subcellular location">
    <subcellularLocation>
        <location evidence="1">Nucleus</location>
    </subcellularLocation>
</comment>
<organism evidence="12 13">
    <name type="scientific">Trichophyton rubrum</name>
    <name type="common">Athlete's foot fungus</name>
    <name type="synonym">Epidermophyton rubrum</name>
    <dbReference type="NCBI Taxonomy" id="5551"/>
    <lineage>
        <taxon>Eukaryota</taxon>
        <taxon>Fungi</taxon>
        <taxon>Dikarya</taxon>
        <taxon>Ascomycota</taxon>
        <taxon>Pezizomycotina</taxon>
        <taxon>Eurotiomycetes</taxon>
        <taxon>Eurotiomycetidae</taxon>
        <taxon>Onygenales</taxon>
        <taxon>Arthrodermataceae</taxon>
        <taxon>Trichophyton</taxon>
    </lineage>
</organism>
<evidence type="ECO:0000256" key="11">
    <source>
        <dbReference type="SAM" id="MobiDB-lite"/>
    </source>
</evidence>
<dbReference type="PANTHER" id="PTHR31223:SF70">
    <property type="entry name" value="LOG FAMILY PROTEIN YJL055W"/>
    <property type="match status" value="1"/>
</dbReference>
<evidence type="ECO:0000256" key="7">
    <source>
        <dbReference type="ARBA" id="ARBA00023163"/>
    </source>
</evidence>
<evidence type="ECO:0000256" key="3">
    <source>
        <dbReference type="ARBA" id="ARBA00011837"/>
    </source>
</evidence>
<comment type="function">
    <text evidence="9">Component of the Mediator complex, a coactivator involved in the regulated transcription of nearly all RNA polymerase II-dependent genes. Mediator functions as a bridge to convey information from gene-specific regulatory proteins to the basal RNA polymerase II transcription machinery. Mediator is recruited to promoters by direct interactions with regulatory proteins and serves as a scaffold for the assembly of a functional preinitiation complex with RNA polymerase II and the general transcription factors.</text>
</comment>
<evidence type="ECO:0000256" key="10">
    <source>
        <dbReference type="ARBA" id="ARBA00031259"/>
    </source>
</evidence>
<dbReference type="GO" id="GO:0016799">
    <property type="term" value="F:hydrolase activity, hydrolyzing N-glycosyl compounds"/>
    <property type="evidence" value="ECO:0007669"/>
    <property type="project" value="TreeGrafter"/>
</dbReference>
<dbReference type="Pfam" id="PF04934">
    <property type="entry name" value="Med6"/>
    <property type="match status" value="1"/>
</dbReference>
<accession>A0A178F081</accession>
<keyword evidence="5" id="KW-0805">Transcription regulation</keyword>
<dbReference type="Gene3D" id="3.10.450.580">
    <property type="entry name" value="Mediator complex, subunit Med6"/>
    <property type="match status" value="1"/>
</dbReference>
<dbReference type="EMBL" id="LHPM01000014">
    <property type="protein sequence ID" value="OAL65043.1"/>
    <property type="molecule type" value="Genomic_DNA"/>
</dbReference>
<feature type="region of interest" description="Disordered" evidence="11">
    <location>
        <begin position="277"/>
        <end position="324"/>
    </location>
</feature>
<name>A0A178F081_TRIRU</name>
<keyword evidence="8" id="KW-0539">Nucleus</keyword>
<keyword evidence="7" id="KW-0804">Transcription</keyword>
<evidence type="ECO:0000313" key="13">
    <source>
        <dbReference type="Proteomes" id="UP000243015"/>
    </source>
</evidence>
<dbReference type="AlphaFoldDB" id="A0A178F081"/>
<evidence type="ECO:0000313" key="12">
    <source>
        <dbReference type="EMBL" id="OAL65043.1"/>
    </source>
</evidence>
<dbReference type="NCBIfam" id="TIGR00730">
    <property type="entry name" value="Rossman fold protein, TIGR00730 family"/>
    <property type="match status" value="1"/>
</dbReference>
<evidence type="ECO:0000256" key="1">
    <source>
        <dbReference type="ARBA" id="ARBA00004123"/>
    </source>
</evidence>
<dbReference type="VEuPathDB" id="FungiDB:TERG_06629"/>
<evidence type="ECO:0000256" key="6">
    <source>
        <dbReference type="ARBA" id="ARBA00023159"/>
    </source>
</evidence>
<comment type="subunit">
    <text evidence="3">Component of the Mediator complex.</text>
</comment>
<gene>
    <name evidence="12" type="ORF">A7C99_3523</name>
</gene>
<evidence type="ECO:0000256" key="8">
    <source>
        <dbReference type="ARBA" id="ARBA00023242"/>
    </source>
</evidence>
<comment type="caution">
    <text evidence="12">The sequence shown here is derived from an EMBL/GenBank/DDBJ whole genome shotgun (WGS) entry which is preliminary data.</text>
</comment>
<comment type="similarity">
    <text evidence="2">Belongs to the Mediator complex subunit 6 family.</text>
</comment>
<dbReference type="PANTHER" id="PTHR31223">
    <property type="entry name" value="LOG FAMILY PROTEIN YJL055W"/>
    <property type="match status" value="1"/>
</dbReference>
<dbReference type="FunFam" id="3.10.450.580:FF:000003">
    <property type="entry name" value="Mediator of RNA polymerase II transcription subunit 6"/>
    <property type="match status" value="1"/>
</dbReference>
<feature type="compositionally biased region" description="Basic and acidic residues" evidence="11">
    <location>
        <begin position="450"/>
        <end position="462"/>
    </location>
</feature>
<dbReference type="InterPro" id="IPR031100">
    <property type="entry name" value="LOG_fam"/>
</dbReference>
<dbReference type="InterPro" id="IPR007018">
    <property type="entry name" value="Mediator_Med6"/>
</dbReference>
<feature type="region of interest" description="Disordered" evidence="11">
    <location>
        <begin position="176"/>
        <end position="233"/>
    </location>
</feature>
<keyword evidence="6" id="KW-0010">Activator</keyword>